<feature type="compositionally biased region" description="Basic residues" evidence="1">
    <location>
        <begin position="113"/>
        <end position="125"/>
    </location>
</feature>
<comment type="caution">
    <text evidence="2">The sequence shown here is derived from an EMBL/GenBank/DDBJ whole genome shotgun (WGS) entry which is preliminary data.</text>
</comment>
<reference evidence="2" key="1">
    <citation type="journal article" date="2021" name="bioRxiv">
        <title>Whole Genome Assembly and Annotation of Northern Wild Rice, Zizania palustris L., Supports a Whole Genome Duplication in the Zizania Genus.</title>
        <authorList>
            <person name="Haas M."/>
            <person name="Kono T."/>
            <person name="Macchietto M."/>
            <person name="Millas R."/>
            <person name="McGilp L."/>
            <person name="Shao M."/>
            <person name="Duquette J."/>
            <person name="Hirsch C.N."/>
            <person name="Kimball J."/>
        </authorList>
    </citation>
    <scope>NUCLEOTIDE SEQUENCE</scope>
    <source>
        <tissue evidence="2">Fresh leaf tissue</tissue>
    </source>
</reference>
<accession>A0A8J5VUD3</accession>
<protein>
    <submittedName>
        <fullName evidence="2">Uncharacterized protein</fullName>
    </submittedName>
</protein>
<feature type="compositionally biased region" description="Basic residues" evidence="1">
    <location>
        <begin position="71"/>
        <end position="88"/>
    </location>
</feature>
<gene>
    <name evidence="2" type="ORF">GUJ93_ZPchr0007g3966</name>
</gene>
<feature type="compositionally biased region" description="Basic residues" evidence="1">
    <location>
        <begin position="159"/>
        <end position="180"/>
    </location>
</feature>
<evidence type="ECO:0000256" key="1">
    <source>
        <dbReference type="SAM" id="MobiDB-lite"/>
    </source>
</evidence>
<dbReference type="PANTHER" id="PTHR36808:SF1">
    <property type="entry name" value="TRANSCRIPTIONAL REGULATOR ATRX-LIKE PROTEIN"/>
    <property type="match status" value="1"/>
</dbReference>
<dbReference type="PANTHER" id="PTHR36808">
    <property type="entry name" value="TRANSCRIPTIONAL REGULATOR ATRX-LIKE PROTEIN"/>
    <property type="match status" value="1"/>
</dbReference>
<feature type="region of interest" description="Disordered" evidence="1">
    <location>
        <begin position="1"/>
        <end position="279"/>
    </location>
</feature>
<sequence>MRLKRRRHILPKRDPIEGAQATGDERAPDGVTASRAHTVGTRKGRDGAVLLLPSATRRAALPQRVDEAKSKKVRSSRGKRRRGCHSRRNSSSCSESLARKRSKKLKTADKKSTKNKGGSRRRHRSLSPSLSSLSRSYSSCSSSSSERSVSPPLRSRSRDVRKKKERGRDRKRGRRPRRSRCYSTSSESSASSCSRSRSKNIKSRKRRSGGSRDHSSKDKVVQDYENCHPDQAENTNSVEDADKNEEAMAVANKGNSVDHDNDVVATKMERPPTNNPDERKTSYLLVLEIQMLTIWS</sequence>
<evidence type="ECO:0000313" key="3">
    <source>
        <dbReference type="Proteomes" id="UP000729402"/>
    </source>
</evidence>
<name>A0A8J5VUD3_ZIZPA</name>
<dbReference type="Proteomes" id="UP000729402">
    <property type="component" value="Unassembled WGS sequence"/>
</dbReference>
<reference evidence="2" key="2">
    <citation type="submission" date="2021-02" db="EMBL/GenBank/DDBJ databases">
        <authorList>
            <person name="Kimball J.A."/>
            <person name="Haas M.W."/>
            <person name="Macchietto M."/>
            <person name="Kono T."/>
            <person name="Duquette J."/>
            <person name="Shao M."/>
        </authorList>
    </citation>
    <scope>NUCLEOTIDE SEQUENCE</scope>
    <source>
        <tissue evidence="2">Fresh leaf tissue</tissue>
    </source>
</reference>
<feature type="compositionally biased region" description="Basic and acidic residues" evidence="1">
    <location>
        <begin position="210"/>
        <end position="231"/>
    </location>
</feature>
<dbReference type="EMBL" id="JAAALK010000282">
    <property type="protein sequence ID" value="KAG8081285.1"/>
    <property type="molecule type" value="Genomic_DNA"/>
</dbReference>
<feature type="compositionally biased region" description="Basic and acidic residues" evidence="1">
    <location>
        <begin position="256"/>
        <end position="279"/>
    </location>
</feature>
<evidence type="ECO:0000313" key="2">
    <source>
        <dbReference type="EMBL" id="KAG8081285.1"/>
    </source>
</evidence>
<dbReference type="AlphaFoldDB" id="A0A8J5VUD3"/>
<organism evidence="2 3">
    <name type="scientific">Zizania palustris</name>
    <name type="common">Northern wild rice</name>
    <dbReference type="NCBI Taxonomy" id="103762"/>
    <lineage>
        <taxon>Eukaryota</taxon>
        <taxon>Viridiplantae</taxon>
        <taxon>Streptophyta</taxon>
        <taxon>Embryophyta</taxon>
        <taxon>Tracheophyta</taxon>
        <taxon>Spermatophyta</taxon>
        <taxon>Magnoliopsida</taxon>
        <taxon>Liliopsida</taxon>
        <taxon>Poales</taxon>
        <taxon>Poaceae</taxon>
        <taxon>BOP clade</taxon>
        <taxon>Oryzoideae</taxon>
        <taxon>Oryzeae</taxon>
        <taxon>Zizaniinae</taxon>
        <taxon>Zizania</taxon>
    </lineage>
</organism>
<proteinExistence type="predicted"/>
<keyword evidence="3" id="KW-1185">Reference proteome</keyword>
<feature type="compositionally biased region" description="Basic residues" evidence="1">
    <location>
        <begin position="1"/>
        <end position="10"/>
    </location>
</feature>
<feature type="compositionally biased region" description="Basic residues" evidence="1">
    <location>
        <begin position="196"/>
        <end position="209"/>
    </location>
</feature>
<feature type="compositionally biased region" description="Low complexity" evidence="1">
    <location>
        <begin position="181"/>
        <end position="195"/>
    </location>
</feature>
<feature type="compositionally biased region" description="Low complexity" evidence="1">
    <location>
        <begin position="126"/>
        <end position="154"/>
    </location>
</feature>